<keyword evidence="1" id="KW-0472">Membrane</keyword>
<dbReference type="GO" id="GO:0043683">
    <property type="term" value="P:type IV pilus assembly"/>
    <property type="evidence" value="ECO:0007669"/>
    <property type="project" value="InterPro"/>
</dbReference>
<feature type="transmembrane region" description="Helical" evidence="1">
    <location>
        <begin position="12"/>
        <end position="34"/>
    </location>
</feature>
<evidence type="ECO:0000313" key="2">
    <source>
        <dbReference type="EMBL" id="SAK69925.1"/>
    </source>
</evidence>
<evidence type="ECO:0000313" key="3">
    <source>
        <dbReference type="Proteomes" id="UP000054851"/>
    </source>
</evidence>
<reference evidence="2" key="1">
    <citation type="submission" date="2016-01" db="EMBL/GenBank/DDBJ databases">
        <authorList>
            <person name="Peeters C."/>
        </authorList>
    </citation>
    <scope>NUCLEOTIDE SEQUENCE</scope>
    <source>
        <strain evidence="2">LMG 29322</strain>
    </source>
</reference>
<comment type="caution">
    <text evidence="2">The sequence shown here is derived from an EMBL/GenBank/DDBJ whole genome shotgun (WGS) entry which is preliminary data.</text>
</comment>
<dbReference type="InterPro" id="IPR032092">
    <property type="entry name" value="PilW"/>
</dbReference>
<dbReference type="OrthoDB" id="8891327at2"/>
<gene>
    <name evidence="2" type="ORF">AWB79_03729</name>
</gene>
<dbReference type="AlphaFoldDB" id="A0A158BIL7"/>
<keyword evidence="1" id="KW-0812">Transmembrane</keyword>
<dbReference type="STRING" id="1777140.AWB79_03729"/>
<evidence type="ECO:0000256" key="1">
    <source>
        <dbReference type="SAM" id="Phobius"/>
    </source>
</evidence>
<dbReference type="RefSeq" id="WP_061168909.1">
    <property type="nucleotide sequence ID" value="NZ_FCOA02000012.1"/>
</dbReference>
<name>A0A158BIL7_9BURK</name>
<dbReference type="Proteomes" id="UP000054851">
    <property type="component" value="Unassembled WGS sequence"/>
</dbReference>
<dbReference type="Pfam" id="PF16074">
    <property type="entry name" value="PilW"/>
    <property type="match status" value="1"/>
</dbReference>
<keyword evidence="1" id="KW-1133">Transmembrane helix</keyword>
<accession>A0A158BIL7</accession>
<protein>
    <submittedName>
        <fullName evidence="2">Prepilin-type cleavage/methylation-like protein</fullName>
    </submittedName>
</protein>
<organism evidence="2 3">
    <name type="scientific">Caballeronia hypogeia</name>
    <dbReference type="NCBI Taxonomy" id="1777140"/>
    <lineage>
        <taxon>Bacteria</taxon>
        <taxon>Pseudomonadati</taxon>
        <taxon>Pseudomonadota</taxon>
        <taxon>Betaproteobacteria</taxon>
        <taxon>Burkholderiales</taxon>
        <taxon>Burkholderiaceae</taxon>
        <taxon>Caballeronia</taxon>
    </lineage>
</organism>
<proteinExistence type="predicted"/>
<dbReference type="EMBL" id="FCOA02000012">
    <property type="protein sequence ID" value="SAK69925.1"/>
    <property type="molecule type" value="Genomic_DNA"/>
</dbReference>
<sequence length="264" mass="28062">MSRRSFTSRGHTLLEMTIALALGMLIVVASLSLYRAQRAAFERAADAARMHDSASVALDLIGQQIQMAGFASGHDPGARVEAAIFGCAQGRVVGVDTYASCEALASRSDGVQVRYAVDAVSTWPSSSGAPTDCLGQAATDAIVTNRFYAKTSASTGEPELYCEGGGRQAQPLVEGIERIRAQYRLAGSPSALDASALARERWADVHAAEICVLVRGFTAQAKRRTRYVDCNGSSAYADDGHARQAFWRRVAIRNAPATTKGDAQ</sequence>
<keyword evidence="3" id="KW-1185">Reference proteome</keyword>